<organism evidence="3 4">
    <name type="scientific">Micromonospora nigra</name>
    <dbReference type="NCBI Taxonomy" id="145857"/>
    <lineage>
        <taxon>Bacteria</taxon>
        <taxon>Bacillati</taxon>
        <taxon>Actinomycetota</taxon>
        <taxon>Actinomycetes</taxon>
        <taxon>Micromonosporales</taxon>
        <taxon>Micromonosporaceae</taxon>
        <taxon>Micromonospora</taxon>
    </lineage>
</organism>
<evidence type="ECO:0000313" key="4">
    <source>
        <dbReference type="Proteomes" id="UP000199699"/>
    </source>
</evidence>
<gene>
    <name evidence="3" type="ORF">GA0070616_3708</name>
</gene>
<keyword evidence="2" id="KW-1133">Transmembrane helix</keyword>
<reference evidence="3 4" key="1">
    <citation type="submission" date="2016-06" db="EMBL/GenBank/DDBJ databases">
        <authorList>
            <person name="Kjaerup R.B."/>
            <person name="Dalgaard T.S."/>
            <person name="Juul-Madsen H.R."/>
        </authorList>
    </citation>
    <scope>NUCLEOTIDE SEQUENCE [LARGE SCALE GENOMIC DNA]</scope>
    <source>
        <strain evidence="3 4">DSM 43818</strain>
    </source>
</reference>
<protein>
    <submittedName>
        <fullName evidence="3">Uncharacterized protein</fullName>
    </submittedName>
</protein>
<evidence type="ECO:0000313" key="3">
    <source>
        <dbReference type="EMBL" id="SCL28515.1"/>
    </source>
</evidence>
<feature type="region of interest" description="Disordered" evidence="1">
    <location>
        <begin position="117"/>
        <end position="144"/>
    </location>
</feature>
<proteinExistence type="predicted"/>
<accession>A0A1C6SGD2</accession>
<feature type="transmembrane region" description="Helical" evidence="2">
    <location>
        <begin position="56"/>
        <end position="80"/>
    </location>
</feature>
<name>A0A1C6SGD2_9ACTN</name>
<dbReference type="OrthoDB" id="3405342at2"/>
<evidence type="ECO:0000256" key="2">
    <source>
        <dbReference type="SAM" id="Phobius"/>
    </source>
</evidence>
<keyword evidence="2" id="KW-0472">Membrane</keyword>
<dbReference type="STRING" id="145857.GA0070616_3708"/>
<feature type="transmembrane region" description="Helical" evidence="2">
    <location>
        <begin position="86"/>
        <end position="107"/>
    </location>
</feature>
<keyword evidence="2" id="KW-0812">Transmembrane</keyword>
<dbReference type="AlphaFoldDB" id="A0A1C6SGD2"/>
<sequence>MFPDLYATSAQVLPVLMLALLWESRFLERVRQQSRLPRRLDPARGVLFWTKRRVRFYAGFVATMSVVGTGVAVLVLAEALPDGPVLRAFVCGCVLLTLGTLLTRSLIDIVLATREPPAATEPPANSARPADLSESGQPDGARGR</sequence>
<keyword evidence="4" id="KW-1185">Reference proteome</keyword>
<feature type="transmembrane region" description="Helical" evidence="2">
    <location>
        <begin position="6"/>
        <end position="22"/>
    </location>
</feature>
<evidence type="ECO:0000256" key="1">
    <source>
        <dbReference type="SAM" id="MobiDB-lite"/>
    </source>
</evidence>
<dbReference type="Proteomes" id="UP000199699">
    <property type="component" value="Unassembled WGS sequence"/>
</dbReference>
<dbReference type="RefSeq" id="WP_091084059.1">
    <property type="nucleotide sequence ID" value="NZ_FMHT01000003.1"/>
</dbReference>
<dbReference type="EMBL" id="FMHT01000003">
    <property type="protein sequence ID" value="SCL28515.1"/>
    <property type="molecule type" value="Genomic_DNA"/>
</dbReference>